<dbReference type="AlphaFoldDB" id="A0A9X2MLF2"/>
<keyword evidence="11" id="KW-0234">DNA repair</keyword>
<dbReference type="OrthoDB" id="5290748at2"/>
<dbReference type="GO" id="GO:0004844">
    <property type="term" value="F:uracil DNA N-glycosylase activity"/>
    <property type="evidence" value="ECO:0007669"/>
    <property type="project" value="UniProtKB-EC"/>
</dbReference>
<dbReference type="Gene3D" id="3.40.470.10">
    <property type="entry name" value="Uracil-DNA glycosylase-like domain"/>
    <property type="match status" value="1"/>
</dbReference>
<dbReference type="RefSeq" id="WP_097668029.1">
    <property type="nucleotide sequence ID" value="NZ_CABKTM010000027.1"/>
</dbReference>
<evidence type="ECO:0000256" key="1">
    <source>
        <dbReference type="ARBA" id="ARBA00001400"/>
    </source>
</evidence>
<comment type="similarity">
    <text evidence="2">Belongs to the uracil-DNA glycosylase (UDG) superfamily. Type 4 (UDGa) family.</text>
</comment>
<evidence type="ECO:0000256" key="9">
    <source>
        <dbReference type="ARBA" id="ARBA00023004"/>
    </source>
</evidence>
<dbReference type="EMBL" id="JANJZL010000026">
    <property type="protein sequence ID" value="MCR2045641.1"/>
    <property type="molecule type" value="Genomic_DNA"/>
</dbReference>
<dbReference type="Proteomes" id="UP001142078">
    <property type="component" value="Unassembled WGS sequence"/>
</dbReference>
<name>A0A9X2MLF2_9FIRM</name>
<dbReference type="SUPFAM" id="SSF52141">
    <property type="entry name" value="Uracil-DNA glycosylase-like"/>
    <property type="match status" value="1"/>
</dbReference>
<evidence type="ECO:0000313" key="13">
    <source>
        <dbReference type="EMBL" id="MCR2045641.1"/>
    </source>
</evidence>
<dbReference type="InterPro" id="IPR036895">
    <property type="entry name" value="Uracil-DNA_glycosylase-like_sf"/>
</dbReference>
<evidence type="ECO:0000256" key="11">
    <source>
        <dbReference type="ARBA" id="ARBA00023204"/>
    </source>
</evidence>
<dbReference type="GO" id="GO:0006281">
    <property type="term" value="P:DNA repair"/>
    <property type="evidence" value="ECO:0007669"/>
    <property type="project" value="UniProtKB-KW"/>
</dbReference>
<dbReference type="NCBIfam" id="TIGR00758">
    <property type="entry name" value="UDG_fam4"/>
    <property type="match status" value="1"/>
</dbReference>
<keyword evidence="6" id="KW-0479">Metal-binding</keyword>
<keyword evidence="14" id="KW-1185">Reference proteome</keyword>
<dbReference type="InterPro" id="IPR051536">
    <property type="entry name" value="UDG_Type-4/5"/>
</dbReference>
<evidence type="ECO:0000256" key="7">
    <source>
        <dbReference type="ARBA" id="ARBA00022763"/>
    </source>
</evidence>
<comment type="caution">
    <text evidence="13">The sequence shown here is derived from an EMBL/GenBank/DDBJ whole genome shotgun (WGS) entry which is preliminary data.</text>
</comment>
<keyword evidence="8" id="KW-0378">Hydrolase</keyword>
<gene>
    <name evidence="13" type="ORF">NSA23_16265</name>
</gene>
<dbReference type="CDD" id="cd10030">
    <property type="entry name" value="UDG-F4_TTUDGA_SPO1dp_like"/>
    <property type="match status" value="1"/>
</dbReference>
<dbReference type="SMART" id="SM00987">
    <property type="entry name" value="UreE_C"/>
    <property type="match status" value="1"/>
</dbReference>
<dbReference type="InterPro" id="IPR005273">
    <property type="entry name" value="Ura-DNA_glyco_family4"/>
</dbReference>
<keyword evidence="5" id="KW-0004">4Fe-4S</keyword>
<evidence type="ECO:0000259" key="12">
    <source>
        <dbReference type="SMART" id="SM00986"/>
    </source>
</evidence>
<dbReference type="PANTHER" id="PTHR33693:SF1">
    <property type="entry name" value="TYPE-4 URACIL-DNA GLYCOSYLASE"/>
    <property type="match status" value="1"/>
</dbReference>
<keyword evidence="9" id="KW-0408">Iron</keyword>
<evidence type="ECO:0000256" key="6">
    <source>
        <dbReference type="ARBA" id="ARBA00022723"/>
    </source>
</evidence>
<reference evidence="13" key="1">
    <citation type="submission" date="2022-07" db="EMBL/GenBank/DDBJ databases">
        <title>Enhanced cultured diversity of the mouse gut microbiota enables custom-made synthetic communities.</title>
        <authorList>
            <person name="Afrizal A."/>
        </authorList>
    </citation>
    <scope>NUCLEOTIDE SEQUENCE</scope>
    <source>
        <strain evidence="13">DSM 29482</strain>
    </source>
</reference>
<feature type="domain" description="Uracil-DNA glycosylase-like" evidence="12">
    <location>
        <begin position="28"/>
        <end position="174"/>
    </location>
</feature>
<evidence type="ECO:0000256" key="3">
    <source>
        <dbReference type="ARBA" id="ARBA00012030"/>
    </source>
</evidence>
<proteinExistence type="inferred from homology"/>
<dbReference type="SMART" id="SM00986">
    <property type="entry name" value="UDG"/>
    <property type="match status" value="1"/>
</dbReference>
<dbReference type="EC" id="3.2.2.27" evidence="3"/>
<organism evidence="13 14">
    <name type="scientific">Anaerosalibacter massiliensis</name>
    <dbReference type="NCBI Taxonomy" id="1347392"/>
    <lineage>
        <taxon>Bacteria</taxon>
        <taxon>Bacillati</taxon>
        <taxon>Bacillota</taxon>
        <taxon>Tissierellia</taxon>
        <taxon>Tissierellales</taxon>
        <taxon>Sporanaerobacteraceae</taxon>
        <taxon>Anaerosalibacter</taxon>
    </lineage>
</organism>
<evidence type="ECO:0000256" key="10">
    <source>
        <dbReference type="ARBA" id="ARBA00023014"/>
    </source>
</evidence>
<evidence type="ECO:0000256" key="5">
    <source>
        <dbReference type="ARBA" id="ARBA00022485"/>
    </source>
</evidence>
<accession>A0A9X2MLF2</accession>
<evidence type="ECO:0000256" key="8">
    <source>
        <dbReference type="ARBA" id="ARBA00022801"/>
    </source>
</evidence>
<dbReference type="GO" id="GO:0051539">
    <property type="term" value="F:4 iron, 4 sulfur cluster binding"/>
    <property type="evidence" value="ECO:0007669"/>
    <property type="project" value="UniProtKB-KW"/>
</dbReference>
<protein>
    <recommendedName>
        <fullName evidence="4">Type-4 uracil-DNA glycosylase</fullName>
        <ecNumber evidence="3">3.2.2.27</ecNumber>
    </recommendedName>
</protein>
<evidence type="ECO:0000313" key="14">
    <source>
        <dbReference type="Proteomes" id="UP001142078"/>
    </source>
</evidence>
<keyword evidence="10" id="KW-0411">Iron-sulfur</keyword>
<dbReference type="InterPro" id="IPR005122">
    <property type="entry name" value="Uracil-DNA_glycosylase-like"/>
</dbReference>
<sequence>MYTLEELQSVVSKCNRCDLHKERTHTVFGEGNPKSKIMFIGEGPGYYEDQTGRPFVGKAGKLFDKMLKAIELKREDIYIGNIVKCRPPKNRNPLEKESKICIEYLRWQVKIINPDILVCLGAIASKNIIDPSFKITKDRGKWIEKGKFHMIATYHPAALLRDENKKKDAWEDFKNIKEKYMEVIGESRKDD</sequence>
<evidence type="ECO:0000256" key="2">
    <source>
        <dbReference type="ARBA" id="ARBA00006521"/>
    </source>
</evidence>
<dbReference type="PANTHER" id="PTHR33693">
    <property type="entry name" value="TYPE-5 URACIL-DNA GLYCOSYLASE"/>
    <property type="match status" value="1"/>
</dbReference>
<keyword evidence="7" id="KW-0227">DNA damage</keyword>
<comment type="catalytic activity">
    <reaction evidence="1">
        <text>Hydrolyzes single-stranded DNA or mismatched double-stranded DNA and polynucleotides, releasing free uracil.</text>
        <dbReference type="EC" id="3.2.2.27"/>
    </reaction>
</comment>
<dbReference type="Pfam" id="PF03167">
    <property type="entry name" value="UDG"/>
    <property type="match status" value="1"/>
</dbReference>
<evidence type="ECO:0000256" key="4">
    <source>
        <dbReference type="ARBA" id="ARBA00019403"/>
    </source>
</evidence>
<dbReference type="GO" id="GO:0046872">
    <property type="term" value="F:metal ion binding"/>
    <property type="evidence" value="ECO:0007669"/>
    <property type="project" value="UniProtKB-KW"/>
</dbReference>